<feature type="compositionally biased region" description="Basic and acidic residues" evidence="1">
    <location>
        <begin position="61"/>
        <end position="70"/>
    </location>
</feature>
<evidence type="ECO:0000313" key="2">
    <source>
        <dbReference type="EMBL" id="QFG68029.1"/>
    </source>
</evidence>
<dbReference type="InterPro" id="IPR019639">
    <property type="entry name" value="DUF2505"/>
</dbReference>
<sequence length="301" mass="32266">MGRGDRPRGRAGGRAGAPVRRPRGGAGRAHSPAAGGGPPGRAGRPRRSRLVPGRRRPAARGGDDAARRGSEPGLGPQRRRGRAGPGRAARPRRGPDPDRPAAARRQGCGVAPSARRATPAARWLDYLEAMRITETVIHAADPLRTYEMLTDHDYQVARCERTGATDQTVTIDREPEGTTTVTTQRHIPSDGVPDFAKAFVGPTLLLVETVRWGAPDADGEREGAMSLELPGIPVSFTGGMHLRRGGAPGQTEHTVDGDLDARIPLLGRRIEAMVSEQVGRMIQEERQLAEEWLRDHPGAPA</sequence>
<reference evidence="2 3" key="1">
    <citation type="submission" date="2019-09" db="EMBL/GenBank/DDBJ databases">
        <title>Serinicoccus pratensis sp. nov., isolated from meadow soil.</title>
        <authorList>
            <person name="Zhang W."/>
        </authorList>
    </citation>
    <scope>NUCLEOTIDE SEQUENCE [LARGE SCALE GENOMIC DNA]</scope>
    <source>
        <strain evidence="2 3">W204</strain>
    </source>
</reference>
<dbReference type="KEGG" id="serw:FY030_04215"/>
<protein>
    <submittedName>
        <fullName evidence="2">DUF2505 domain-containing protein</fullName>
    </submittedName>
</protein>
<gene>
    <name evidence="2" type="ORF">FY030_04215</name>
</gene>
<organism evidence="2 3">
    <name type="scientific">Ornithinimicrobium pratense</name>
    <dbReference type="NCBI Taxonomy" id="2593973"/>
    <lineage>
        <taxon>Bacteria</taxon>
        <taxon>Bacillati</taxon>
        <taxon>Actinomycetota</taxon>
        <taxon>Actinomycetes</taxon>
        <taxon>Micrococcales</taxon>
        <taxon>Ornithinimicrobiaceae</taxon>
        <taxon>Ornithinimicrobium</taxon>
    </lineage>
</organism>
<evidence type="ECO:0000313" key="3">
    <source>
        <dbReference type="Proteomes" id="UP000326546"/>
    </source>
</evidence>
<name>A0A5J6V2C9_9MICO</name>
<accession>A0A5J6V2C9</accession>
<dbReference type="AlphaFoldDB" id="A0A5J6V2C9"/>
<keyword evidence="3" id="KW-1185">Reference proteome</keyword>
<dbReference type="Proteomes" id="UP000326546">
    <property type="component" value="Chromosome"/>
</dbReference>
<dbReference type="Pfam" id="PF10698">
    <property type="entry name" value="DUF2505"/>
    <property type="match status" value="1"/>
</dbReference>
<feature type="region of interest" description="Disordered" evidence="1">
    <location>
        <begin position="1"/>
        <end position="116"/>
    </location>
</feature>
<feature type="compositionally biased region" description="Basic residues" evidence="1">
    <location>
        <begin position="43"/>
        <end position="58"/>
    </location>
</feature>
<proteinExistence type="predicted"/>
<dbReference type="OrthoDB" id="3266819at2"/>
<dbReference type="EMBL" id="CP044427">
    <property type="protein sequence ID" value="QFG68029.1"/>
    <property type="molecule type" value="Genomic_DNA"/>
</dbReference>
<feature type="compositionally biased region" description="Low complexity" evidence="1">
    <location>
        <begin position="103"/>
        <end position="116"/>
    </location>
</feature>
<evidence type="ECO:0000256" key="1">
    <source>
        <dbReference type="SAM" id="MobiDB-lite"/>
    </source>
</evidence>